<name>A0A0G0BAW7_9BACT</name>
<evidence type="ECO:0000313" key="2">
    <source>
        <dbReference type="Proteomes" id="UP000034952"/>
    </source>
</evidence>
<organism evidence="1 2">
    <name type="scientific">Candidatus Nomurabacteria bacterium GW2011_GWE1_35_16</name>
    <dbReference type="NCBI Taxonomy" id="1618761"/>
    <lineage>
        <taxon>Bacteria</taxon>
        <taxon>Candidatus Nomuraibacteriota</taxon>
    </lineage>
</organism>
<sequence>MNIEEILVKNKIVFEDMGDYIATYCPFCDKSYAGYDTATLNIDMRTGYVNCSACKKGFKVEDVLEKLGINIIEKSSTTELIKINKDDSKDIDYKGSSLISVKDILALNFDPQEWLIENLIPLEGTAVISGSPGNYKSWLTQDIARCVALGTDFLENFKVKQGSVLVVDRENHLRLVKERIKKLKIPEDATIQYFKSDDFGIDNKKCFDDLISKITQFNIKLVIFDSLVRIHSGDENDAKQMSKVLQQFTKINKLGATVIFVHHHRKENGYQKSSGQSLRGSSDILAFVDTAFVVKKGKEKGCITMETLKLRQATELEPFNIDIIEDEEFIGFKYSGVFNSSKEQTEEAKEAILEILEGKKTVFNQDFEDALKDTYKKSIIKIALKELEISEIIIRKKEAHNKHSFCLKEDGVITRVDENN</sequence>
<accession>A0A0G0BAW7</accession>
<dbReference type="InterPro" id="IPR027417">
    <property type="entry name" value="P-loop_NTPase"/>
</dbReference>
<comment type="caution">
    <text evidence="1">The sequence shown here is derived from an EMBL/GenBank/DDBJ whole genome shotgun (WGS) entry which is preliminary data.</text>
</comment>
<proteinExistence type="predicted"/>
<dbReference type="PATRIC" id="fig|1618761.3.peg.339"/>
<dbReference type="AlphaFoldDB" id="A0A0G0BAW7"/>
<protein>
    <submittedName>
        <fullName evidence="1">Uncharacterized protein</fullName>
    </submittedName>
</protein>
<reference evidence="1 2" key="1">
    <citation type="journal article" date="2015" name="Nature">
        <title>rRNA introns, odd ribosomes, and small enigmatic genomes across a large radiation of phyla.</title>
        <authorList>
            <person name="Brown C.T."/>
            <person name="Hug L.A."/>
            <person name="Thomas B.C."/>
            <person name="Sharon I."/>
            <person name="Castelle C.J."/>
            <person name="Singh A."/>
            <person name="Wilkins M.J."/>
            <person name="Williams K.H."/>
            <person name="Banfield J.F."/>
        </authorList>
    </citation>
    <scope>NUCLEOTIDE SEQUENCE [LARGE SCALE GENOMIC DNA]</scope>
</reference>
<dbReference type="EMBL" id="LBPY01000006">
    <property type="protein sequence ID" value="KKP66484.1"/>
    <property type="molecule type" value="Genomic_DNA"/>
</dbReference>
<dbReference type="Proteomes" id="UP000034952">
    <property type="component" value="Unassembled WGS sequence"/>
</dbReference>
<dbReference type="Pfam" id="PF13481">
    <property type="entry name" value="AAA_25"/>
    <property type="match status" value="1"/>
</dbReference>
<dbReference type="SUPFAM" id="SSF52540">
    <property type="entry name" value="P-loop containing nucleoside triphosphate hydrolases"/>
    <property type="match status" value="1"/>
</dbReference>
<dbReference type="Gene3D" id="3.40.50.300">
    <property type="entry name" value="P-loop containing nucleotide triphosphate hydrolases"/>
    <property type="match status" value="1"/>
</dbReference>
<evidence type="ECO:0000313" key="1">
    <source>
        <dbReference type="EMBL" id="KKP66484.1"/>
    </source>
</evidence>
<gene>
    <name evidence="1" type="ORF">UR64_C0006G0011</name>
</gene>